<dbReference type="SUPFAM" id="SSF52266">
    <property type="entry name" value="SGNH hydrolase"/>
    <property type="match status" value="1"/>
</dbReference>
<proteinExistence type="predicted"/>
<organism evidence="1 2">
    <name type="scientific">Hoylesella timonensis S9-PR14</name>
    <dbReference type="NCBI Taxonomy" id="1401062"/>
    <lineage>
        <taxon>Bacteria</taxon>
        <taxon>Pseudomonadati</taxon>
        <taxon>Bacteroidota</taxon>
        <taxon>Bacteroidia</taxon>
        <taxon>Bacteroidales</taxon>
        <taxon>Prevotellaceae</taxon>
        <taxon>Hoylesella</taxon>
    </lineage>
</organism>
<dbReference type="Proteomes" id="UP000029723">
    <property type="component" value="Unassembled WGS sequence"/>
</dbReference>
<reference evidence="1 2" key="1">
    <citation type="submission" date="2014-07" db="EMBL/GenBank/DDBJ databases">
        <authorList>
            <person name="McCorrison J."/>
            <person name="Sanka R."/>
            <person name="Torralba M."/>
            <person name="Gillis M."/>
            <person name="Haft D.H."/>
            <person name="Methe B."/>
            <person name="Sutton G."/>
            <person name="Nelson K.E."/>
        </authorList>
    </citation>
    <scope>NUCLEOTIDE SEQUENCE [LARGE SCALE GENOMIC DNA]</scope>
    <source>
        <strain evidence="1 2">S9-PR14</strain>
    </source>
</reference>
<dbReference type="InterPro" id="IPR036514">
    <property type="entry name" value="SGNH_hydro_sf"/>
</dbReference>
<dbReference type="EMBL" id="JRPQ01000072">
    <property type="protein sequence ID" value="KGI22378.1"/>
    <property type="molecule type" value="Genomic_DNA"/>
</dbReference>
<dbReference type="Gene3D" id="3.40.50.1110">
    <property type="entry name" value="SGNH hydrolase"/>
    <property type="match status" value="1"/>
</dbReference>
<accession>A0A098YUR4</accession>
<dbReference type="GO" id="GO:0016788">
    <property type="term" value="F:hydrolase activity, acting on ester bonds"/>
    <property type="evidence" value="ECO:0007669"/>
    <property type="project" value="UniProtKB-ARBA"/>
</dbReference>
<comment type="caution">
    <text evidence="1">The sequence shown here is derived from an EMBL/GenBank/DDBJ whole genome shotgun (WGS) entry which is preliminary data.</text>
</comment>
<evidence type="ECO:0008006" key="3">
    <source>
        <dbReference type="Google" id="ProtNLM"/>
    </source>
</evidence>
<name>A0A098YUR4_9BACT</name>
<gene>
    <name evidence="1" type="ORF">HMPREF9304_04885</name>
</gene>
<dbReference type="OrthoDB" id="869432at2"/>
<evidence type="ECO:0000313" key="1">
    <source>
        <dbReference type="EMBL" id="KGI22378.1"/>
    </source>
</evidence>
<dbReference type="RefSeq" id="WP_036926880.1">
    <property type="nucleotide sequence ID" value="NZ_JRPQ01000072.1"/>
</dbReference>
<sequence length="298" mass="34183">MKKVFIGFLFLLLVVLSDICVGGITRKVILNVPDVGVNQTNSVQALFHRKADVLVLGPSTANHHYDTRLLRDSLRMSVYNAGFDGKNIQYSAMVFYSFLQRCKPKIVCLDLGPSMLSDEWNGSIGEMNIFYNMSPVVHHIINERATSVQKIKLCSNLYQCNNSWQWLLHAYLQHGESTTDGYRPLDVVSSNQFRVKHMPYEQFRVDSVNLQYLDGIVNKCKQGGVKIIFSVSPSLVITKRSEFERWIRNYAARHGVDLLDLQNDERFLKHPTLFYDYTHLNRQGAVLFSQLVSELLKT</sequence>
<evidence type="ECO:0000313" key="2">
    <source>
        <dbReference type="Proteomes" id="UP000029723"/>
    </source>
</evidence>
<dbReference type="AlphaFoldDB" id="A0A098YUR4"/>
<protein>
    <recommendedName>
        <fullName evidence="3">SGNH hydrolase-type esterase domain-containing protein</fullName>
    </recommendedName>
</protein>